<keyword evidence="3" id="KW-1185">Reference proteome</keyword>
<evidence type="ECO:0000313" key="2">
    <source>
        <dbReference type="EMBL" id="KJA19725.1"/>
    </source>
</evidence>
<gene>
    <name evidence="2" type="ORF">HYPSUDRAFT_89245</name>
</gene>
<dbReference type="Proteomes" id="UP000054270">
    <property type="component" value="Unassembled WGS sequence"/>
</dbReference>
<name>A0A0D2PI87_HYPSF</name>
<protein>
    <submittedName>
        <fullName evidence="2">Uncharacterized protein</fullName>
    </submittedName>
</protein>
<dbReference type="EMBL" id="KN817574">
    <property type="protein sequence ID" value="KJA19725.1"/>
    <property type="molecule type" value="Genomic_DNA"/>
</dbReference>
<dbReference type="AlphaFoldDB" id="A0A0D2PI87"/>
<feature type="region of interest" description="Disordered" evidence="1">
    <location>
        <begin position="1"/>
        <end position="105"/>
    </location>
</feature>
<accession>A0A0D2PI87</accession>
<evidence type="ECO:0000256" key="1">
    <source>
        <dbReference type="SAM" id="MobiDB-lite"/>
    </source>
</evidence>
<evidence type="ECO:0000313" key="3">
    <source>
        <dbReference type="Proteomes" id="UP000054270"/>
    </source>
</evidence>
<sequence>MSHASESNAPRRARASSSPGAPVPPSVLMKAYISSSPSDRPSVPYIEPRNFKGSITSSSWDHRLDRATFERPRRTSDPSRSHARSASEASPGINQRVSHTRTRPVNTILRPTSSSYAPIRSSPLCISPTEEDKDVPDPIILSYIPEPITHDTYTALMYPLKSSPKAPVHDDLPVTHVVRVRDTRSTTTKSKRLSFAGLSALFSGKKECRPTPNTLILENRYCEQYIPPTSEGIRFHKKP</sequence>
<feature type="compositionally biased region" description="Basic and acidic residues" evidence="1">
    <location>
        <begin position="60"/>
        <end position="80"/>
    </location>
</feature>
<organism evidence="2 3">
    <name type="scientific">Hypholoma sublateritium (strain FD-334 SS-4)</name>
    <dbReference type="NCBI Taxonomy" id="945553"/>
    <lineage>
        <taxon>Eukaryota</taxon>
        <taxon>Fungi</taxon>
        <taxon>Dikarya</taxon>
        <taxon>Basidiomycota</taxon>
        <taxon>Agaricomycotina</taxon>
        <taxon>Agaricomycetes</taxon>
        <taxon>Agaricomycetidae</taxon>
        <taxon>Agaricales</taxon>
        <taxon>Agaricineae</taxon>
        <taxon>Strophariaceae</taxon>
        <taxon>Hypholoma</taxon>
    </lineage>
</organism>
<proteinExistence type="predicted"/>
<reference evidence="3" key="1">
    <citation type="submission" date="2014-04" db="EMBL/GenBank/DDBJ databases">
        <title>Evolutionary Origins and Diversification of the Mycorrhizal Mutualists.</title>
        <authorList>
            <consortium name="DOE Joint Genome Institute"/>
            <consortium name="Mycorrhizal Genomics Consortium"/>
            <person name="Kohler A."/>
            <person name="Kuo A."/>
            <person name="Nagy L.G."/>
            <person name="Floudas D."/>
            <person name="Copeland A."/>
            <person name="Barry K.W."/>
            <person name="Cichocki N."/>
            <person name="Veneault-Fourrey C."/>
            <person name="LaButti K."/>
            <person name="Lindquist E.A."/>
            <person name="Lipzen A."/>
            <person name="Lundell T."/>
            <person name="Morin E."/>
            <person name="Murat C."/>
            <person name="Riley R."/>
            <person name="Ohm R."/>
            <person name="Sun H."/>
            <person name="Tunlid A."/>
            <person name="Henrissat B."/>
            <person name="Grigoriev I.V."/>
            <person name="Hibbett D.S."/>
            <person name="Martin F."/>
        </authorList>
    </citation>
    <scope>NUCLEOTIDE SEQUENCE [LARGE SCALE GENOMIC DNA]</scope>
    <source>
        <strain evidence="3">FD-334 SS-4</strain>
    </source>
</reference>
<feature type="compositionally biased region" description="Polar residues" evidence="1">
    <location>
        <begin position="92"/>
        <end position="105"/>
    </location>
</feature>
<feature type="compositionally biased region" description="Low complexity" evidence="1">
    <location>
        <begin position="1"/>
        <end position="20"/>
    </location>
</feature>